<feature type="domain" description="Nephrocystin 3-like N-terminal" evidence="3">
    <location>
        <begin position="290"/>
        <end position="453"/>
    </location>
</feature>
<dbReference type="PANTHER" id="PTHR10039">
    <property type="entry name" value="AMELOGENIN"/>
    <property type="match status" value="1"/>
</dbReference>
<dbReference type="EMBL" id="JAGMUU010000011">
    <property type="protein sequence ID" value="KAH7142789.1"/>
    <property type="molecule type" value="Genomic_DNA"/>
</dbReference>
<keyword evidence="1" id="KW-0677">Repeat</keyword>
<dbReference type="Gene3D" id="3.40.50.300">
    <property type="entry name" value="P-loop containing nucleotide triphosphate hydrolases"/>
    <property type="match status" value="1"/>
</dbReference>
<dbReference type="SUPFAM" id="SSF48403">
    <property type="entry name" value="Ankyrin repeat"/>
    <property type="match status" value="1"/>
</dbReference>
<dbReference type="SMART" id="SM00248">
    <property type="entry name" value="ANK"/>
    <property type="match status" value="4"/>
</dbReference>
<evidence type="ECO:0000256" key="2">
    <source>
        <dbReference type="SAM" id="MobiDB-lite"/>
    </source>
</evidence>
<dbReference type="Proteomes" id="UP000717696">
    <property type="component" value="Unassembled WGS sequence"/>
</dbReference>
<dbReference type="InterPro" id="IPR027417">
    <property type="entry name" value="P-loop_NTPase"/>
</dbReference>
<organism evidence="4 5">
    <name type="scientific">Dactylonectria estremocensis</name>
    <dbReference type="NCBI Taxonomy" id="1079267"/>
    <lineage>
        <taxon>Eukaryota</taxon>
        <taxon>Fungi</taxon>
        <taxon>Dikarya</taxon>
        <taxon>Ascomycota</taxon>
        <taxon>Pezizomycotina</taxon>
        <taxon>Sordariomycetes</taxon>
        <taxon>Hypocreomycetidae</taxon>
        <taxon>Hypocreales</taxon>
        <taxon>Nectriaceae</taxon>
        <taxon>Dactylonectria</taxon>
    </lineage>
</organism>
<feature type="compositionally biased region" description="Low complexity" evidence="2">
    <location>
        <begin position="779"/>
        <end position="810"/>
    </location>
</feature>
<dbReference type="Gene3D" id="1.25.40.20">
    <property type="entry name" value="Ankyrin repeat-containing domain"/>
    <property type="match status" value="1"/>
</dbReference>
<evidence type="ECO:0000256" key="1">
    <source>
        <dbReference type="ARBA" id="ARBA00022737"/>
    </source>
</evidence>
<sequence>MDGSVEGQAAKALTLVSDGMSAFAGSSELWASALGKLSLEDRKIIEAAGEIKLKVTIDSVYKEAKEAQETLEGSRTIVEFRGRDYELYSIWTKIVEGIQAFQSFVSSAVKLDVSGHAALPWAVIQLIIKPLIAEKEQFETVSTGMVTIAEVITYYAEFEQLYLRKELEVVRLLKESVQGVYEQILRFLCLTKAYFDDKKSHNPLKKLWGIASKTKEILQSPLNDIESGNAMVNTWANLVRRETEVNILDELTKIQTDLRSHERWKLLRWISKDSALEDHAKYGRDRLQDSGMWLLNHLELQAWRHSPSSSTMWLRGSVGTGKSTLMSLVIDSFLERLSATNSMSILYFYCKEGQDPEDVLRNLVRQLIILKPDISPSLTNDIIDRSPLGATECIDLITLFVKKHDYVTIAIDSLDKCYPEELGTSKYNYLQLLEGLISLLGISHRPIKILFSSGMEDAKINAAFKALSLSQKHCISVDEQPSQDIERFIRSEVLSWSEAQFLPSEDDKTRVLKLKETIIEKVTRKAGHMFLWAAHVLIWFRDHPNLGTETAIRQELELNLLPKPLKELYDSSYNIIAGPNATGDAQSAARAMMLLFCAKNPLLSTGLIDAVRGKKSVDEGVNHAKAVRDLVASCQGFVLYDRELDVFRFRHPSVEQYLKKQEGYEAEAHLAMAEACLASILHEAEEENDDDTDEEEDGDDSGEEEEEGRGRPRSRGSTNMSQPPDRLRSASLWELLCQDNYSDLKAPSRDSSADGPSWSRHLSDAQRSPSVPNLPTEASKCSRSLSSTSSVKSSRSRLSSRSASRPASVRGVKSSDGQAFRRKRLSSFSTDNSFDRGPDDSRWAHARWGKANFNTVIQDFHGYATLYWAAHYRASSDGRMAREKARDHMQELLLVDWNFNFWTRWVQRLLSQQPFGFYNDEVETELTQCIEHPPTPFQVACVYGFSDIIQQLCEESPTLAASTNINDTTGLHLACRFGRLETVNFFAGLESADKDFVAEDKENKSALHHAVETAKDQAIVKLLLKTTAKKFQLKSAVLEAAMSNPWCAEGLVKQLLGGRGGAYRKVPKKQRTTRLALAAITYPSTSLGLFEAVSDSSRLDIKFLITAAKSRCRRGMQKWPRRRKIWKYLLSCVIKTKIRADKTETTERVLKAAVQGGDNDLVGYILEQEKPLFLGEIFFSAAASNEHRPHHLVNKLLDAKIPGVIGGRTLRMAMINPAADSELVSLLCKPTPPVVREVGDDLDLISSAAKNCELGAEMLALLPEMESIRHEIPDSIVGLAVANGNLPVLKLILPARSPEGQESDELKEFFSLHTAEEQGKAFKRMVAEAPGEAILADLCDKKPTTVPRLQSEAPEDDWDRRVAECLKVILQHDGANELDHF</sequence>
<keyword evidence="5" id="KW-1185">Reference proteome</keyword>
<reference evidence="4" key="1">
    <citation type="journal article" date="2021" name="Nat. Commun.">
        <title>Genetic determinants of endophytism in the Arabidopsis root mycobiome.</title>
        <authorList>
            <person name="Mesny F."/>
            <person name="Miyauchi S."/>
            <person name="Thiergart T."/>
            <person name="Pickel B."/>
            <person name="Atanasova L."/>
            <person name="Karlsson M."/>
            <person name="Huettel B."/>
            <person name="Barry K.W."/>
            <person name="Haridas S."/>
            <person name="Chen C."/>
            <person name="Bauer D."/>
            <person name="Andreopoulos W."/>
            <person name="Pangilinan J."/>
            <person name="LaButti K."/>
            <person name="Riley R."/>
            <person name="Lipzen A."/>
            <person name="Clum A."/>
            <person name="Drula E."/>
            <person name="Henrissat B."/>
            <person name="Kohler A."/>
            <person name="Grigoriev I.V."/>
            <person name="Martin F.M."/>
            <person name="Hacquard S."/>
        </authorList>
    </citation>
    <scope>NUCLEOTIDE SEQUENCE</scope>
    <source>
        <strain evidence="4">MPI-CAGE-AT-0021</strain>
    </source>
</reference>
<accession>A0A9P9ERB8</accession>
<dbReference type="InterPro" id="IPR056884">
    <property type="entry name" value="NPHP3-like_N"/>
</dbReference>
<comment type="caution">
    <text evidence="4">The sequence shown here is derived from an EMBL/GenBank/DDBJ whole genome shotgun (WGS) entry which is preliminary data.</text>
</comment>
<dbReference type="PANTHER" id="PTHR10039:SF16">
    <property type="entry name" value="GPI INOSITOL-DEACYLASE"/>
    <property type="match status" value="1"/>
</dbReference>
<dbReference type="Pfam" id="PF12796">
    <property type="entry name" value="Ank_2"/>
    <property type="match status" value="1"/>
</dbReference>
<dbReference type="InterPro" id="IPR036770">
    <property type="entry name" value="Ankyrin_rpt-contain_sf"/>
</dbReference>
<name>A0A9P9ERB8_9HYPO</name>
<evidence type="ECO:0000313" key="5">
    <source>
        <dbReference type="Proteomes" id="UP000717696"/>
    </source>
</evidence>
<dbReference type="Pfam" id="PF24883">
    <property type="entry name" value="NPHP3_N"/>
    <property type="match status" value="1"/>
</dbReference>
<dbReference type="OrthoDB" id="163438at2759"/>
<evidence type="ECO:0000259" key="3">
    <source>
        <dbReference type="Pfam" id="PF24883"/>
    </source>
</evidence>
<evidence type="ECO:0000313" key="4">
    <source>
        <dbReference type="EMBL" id="KAH7142789.1"/>
    </source>
</evidence>
<feature type="region of interest" description="Disordered" evidence="2">
    <location>
        <begin position="685"/>
        <end position="726"/>
    </location>
</feature>
<feature type="region of interest" description="Disordered" evidence="2">
    <location>
        <begin position="744"/>
        <end position="820"/>
    </location>
</feature>
<proteinExistence type="predicted"/>
<dbReference type="SUPFAM" id="SSF52540">
    <property type="entry name" value="P-loop containing nucleoside triphosphate hydrolases"/>
    <property type="match status" value="1"/>
</dbReference>
<protein>
    <recommendedName>
        <fullName evidence="3">Nephrocystin 3-like N-terminal domain-containing protein</fullName>
    </recommendedName>
</protein>
<gene>
    <name evidence="4" type="ORF">B0J13DRAFT_50800</name>
</gene>
<feature type="compositionally biased region" description="Acidic residues" evidence="2">
    <location>
        <begin position="685"/>
        <end position="707"/>
    </location>
</feature>
<dbReference type="InterPro" id="IPR002110">
    <property type="entry name" value="Ankyrin_rpt"/>
</dbReference>